<dbReference type="PROSITE" id="PS51141">
    <property type="entry name" value="ZF_SBP"/>
    <property type="match status" value="1"/>
</dbReference>
<accession>A0AAX6EYD4</accession>
<dbReference type="SUPFAM" id="SSF103612">
    <property type="entry name" value="SBT domain"/>
    <property type="match status" value="1"/>
</dbReference>
<feature type="compositionally biased region" description="Pro residues" evidence="5">
    <location>
        <begin position="22"/>
        <end position="37"/>
    </location>
</feature>
<dbReference type="GO" id="GO:0003677">
    <property type="term" value="F:DNA binding"/>
    <property type="evidence" value="ECO:0007669"/>
    <property type="project" value="InterPro"/>
</dbReference>
<keyword evidence="3" id="KW-0862">Zinc</keyword>
<evidence type="ECO:0000256" key="4">
    <source>
        <dbReference type="PROSITE-ProRule" id="PRU00470"/>
    </source>
</evidence>
<dbReference type="InterPro" id="IPR004333">
    <property type="entry name" value="SBP_dom"/>
</dbReference>
<evidence type="ECO:0000313" key="8">
    <source>
        <dbReference type="EMBL" id="KAJ6808869.1"/>
    </source>
</evidence>
<dbReference type="Gene3D" id="4.10.1100.10">
    <property type="entry name" value="Transcription factor, SBP-box domain"/>
    <property type="match status" value="1"/>
</dbReference>
<evidence type="ECO:0000256" key="3">
    <source>
        <dbReference type="ARBA" id="ARBA00022833"/>
    </source>
</evidence>
<evidence type="ECO:0000259" key="7">
    <source>
        <dbReference type="PROSITE" id="PS51141"/>
    </source>
</evidence>
<keyword evidence="2 4" id="KW-0863">Zinc-finger</keyword>
<protein>
    <submittedName>
        <fullName evidence="8">Squamosa promoter-binding-like protein 9</fullName>
    </submittedName>
</protein>
<comment type="caution">
    <text evidence="8">The sequence shown here is derived from an EMBL/GenBank/DDBJ whole genome shotgun (WGS) entry which is preliminary data.</text>
</comment>
<dbReference type="EMBL" id="JANAVB010033219">
    <property type="protein sequence ID" value="KAJ6808869.1"/>
    <property type="molecule type" value="Genomic_DNA"/>
</dbReference>
<keyword evidence="6" id="KW-0472">Membrane</keyword>
<gene>
    <name evidence="8" type="ORF">M6B38_166020</name>
</gene>
<evidence type="ECO:0000256" key="2">
    <source>
        <dbReference type="ARBA" id="ARBA00022771"/>
    </source>
</evidence>
<proteinExistence type="predicted"/>
<dbReference type="InterPro" id="IPR036893">
    <property type="entry name" value="SBP_sf"/>
</dbReference>
<keyword evidence="9" id="KW-1185">Reference proteome</keyword>
<feature type="domain" description="SBP-type" evidence="7">
    <location>
        <begin position="110"/>
        <end position="187"/>
    </location>
</feature>
<reference evidence="8" key="2">
    <citation type="submission" date="2023-04" db="EMBL/GenBank/DDBJ databases">
        <authorList>
            <person name="Bruccoleri R.E."/>
            <person name="Oakeley E.J."/>
            <person name="Faust A.-M."/>
            <person name="Dessus-Babus S."/>
            <person name="Altorfer M."/>
            <person name="Burckhardt D."/>
            <person name="Oertli M."/>
            <person name="Naumann U."/>
            <person name="Petersen F."/>
            <person name="Wong J."/>
        </authorList>
    </citation>
    <scope>NUCLEOTIDE SEQUENCE</scope>
    <source>
        <strain evidence="8">GSM-AAB239-AS_SAM_17_03QT</strain>
        <tissue evidence="8">Leaf</tissue>
    </source>
</reference>
<reference evidence="8" key="1">
    <citation type="journal article" date="2023" name="GigaByte">
        <title>Genome assembly of the bearded iris, Iris pallida Lam.</title>
        <authorList>
            <person name="Bruccoleri R.E."/>
            <person name="Oakeley E.J."/>
            <person name="Faust A.M.E."/>
            <person name="Altorfer M."/>
            <person name="Dessus-Babus S."/>
            <person name="Burckhardt D."/>
            <person name="Oertli M."/>
            <person name="Naumann U."/>
            <person name="Petersen F."/>
            <person name="Wong J."/>
        </authorList>
    </citation>
    <scope>NUCLEOTIDE SEQUENCE</scope>
    <source>
        <strain evidence="8">GSM-AAB239-AS_SAM_17_03QT</strain>
    </source>
</reference>
<evidence type="ECO:0000313" key="9">
    <source>
        <dbReference type="Proteomes" id="UP001140949"/>
    </source>
</evidence>
<keyword evidence="1" id="KW-0479">Metal-binding</keyword>
<dbReference type="AlphaFoldDB" id="A0AAX6EYD4"/>
<keyword evidence="6" id="KW-0812">Transmembrane</keyword>
<organism evidence="8 9">
    <name type="scientific">Iris pallida</name>
    <name type="common">Sweet iris</name>
    <dbReference type="NCBI Taxonomy" id="29817"/>
    <lineage>
        <taxon>Eukaryota</taxon>
        <taxon>Viridiplantae</taxon>
        <taxon>Streptophyta</taxon>
        <taxon>Embryophyta</taxon>
        <taxon>Tracheophyta</taxon>
        <taxon>Spermatophyta</taxon>
        <taxon>Magnoliopsida</taxon>
        <taxon>Liliopsida</taxon>
        <taxon>Asparagales</taxon>
        <taxon>Iridaceae</taxon>
        <taxon>Iridoideae</taxon>
        <taxon>Irideae</taxon>
        <taxon>Iris</taxon>
    </lineage>
</organism>
<feature type="transmembrane region" description="Helical" evidence="6">
    <location>
        <begin position="743"/>
        <end position="762"/>
    </location>
</feature>
<evidence type="ECO:0000256" key="5">
    <source>
        <dbReference type="SAM" id="MobiDB-lite"/>
    </source>
</evidence>
<sequence>MDNWDWNSLLDVSDTDPLVLPWDPPSPPPPPDPPAPTNSPAEAAPTNSRVRKRDPRLVCGNYLAGRIPCACPEMDKLMLGEEEEEAVAGAMEDDGGRKRAKKAAAAPAAEIRCQVAGCGADIRELKGYHRRHRVCLRCASASSVAIDGADRRYCQQCGKFHLLTDFDEDKRSCRRKLEKHNRRRRRKPTDHISLVENEKGPQTDLLEDITRDGESTKEKELASKAVETVLSNKLTGTKMLLESENGHGSPICSLPRSQNEQSDSIVYFAVSGETHIDEGSDNPKSAISSTIRDNKSTYSSVCPTGRISFKLYDWNPAEFPRRLRHQIFQWLDSMPVELEGYIRPGCTILTIFIAMPQFMWEKLSQDASLLIRDLVNAPQSLFLGRGNIFIYLNNMIIHLLKDGASLMNIKMEVKAPRIHYVHPTYFEAGKPMEFVACGSNLDQSKFRFLVSIAGTYLVYDSCHAISHGKIMSYVESQGDSFTSDHETFRVCIKKTDSKLFGPAFIEVENESGISNFIPVLFGNKHICSEVERMQGALVGSLGASPGICKLFEEKQTELAELITDIAWLLKEADMDKWEAVLNATNIQRLTCLLKFSIQNEFVYVLELILKYLDVTVCLWHKLETVIPDLELKLLLEYINHAKEILNRRAVVDARPALDSANTIQRIPDRQINFNSTMNKDVEERNIDGTCSASPSASKEGNENIPFVSKAMVDREHCYQHFQDNWHRESSLSMYSLTVSRTRLSVFVAAAIVMCFVACSVFVHPLNTGGLVVSIRRCLFGDPLP</sequence>
<evidence type="ECO:0000256" key="6">
    <source>
        <dbReference type="SAM" id="Phobius"/>
    </source>
</evidence>
<dbReference type="GO" id="GO:0008270">
    <property type="term" value="F:zinc ion binding"/>
    <property type="evidence" value="ECO:0007669"/>
    <property type="project" value="UniProtKB-KW"/>
</dbReference>
<dbReference type="Proteomes" id="UP001140949">
    <property type="component" value="Unassembled WGS sequence"/>
</dbReference>
<name>A0AAX6EYD4_IRIPA</name>
<evidence type="ECO:0000256" key="1">
    <source>
        <dbReference type="ARBA" id="ARBA00022723"/>
    </source>
</evidence>
<keyword evidence="6" id="KW-1133">Transmembrane helix</keyword>
<dbReference type="InterPro" id="IPR044817">
    <property type="entry name" value="SBP-like"/>
</dbReference>
<feature type="region of interest" description="Disordered" evidence="5">
    <location>
        <begin position="1"/>
        <end position="51"/>
    </location>
</feature>
<dbReference type="PANTHER" id="PTHR31251">
    <property type="entry name" value="SQUAMOSA PROMOTER-BINDING-LIKE PROTEIN 4"/>
    <property type="match status" value="1"/>
</dbReference>
<dbReference type="GO" id="GO:0005634">
    <property type="term" value="C:nucleus"/>
    <property type="evidence" value="ECO:0007669"/>
    <property type="project" value="InterPro"/>
</dbReference>
<dbReference type="Pfam" id="PF26102">
    <property type="entry name" value="Ig_SPL7"/>
    <property type="match status" value="1"/>
</dbReference>
<dbReference type="Pfam" id="PF03110">
    <property type="entry name" value="SBP"/>
    <property type="match status" value="1"/>
</dbReference>
<dbReference type="PANTHER" id="PTHR31251:SF108">
    <property type="entry name" value="SQUAMOSA PROMOTER-BINDING-LIKE PROTEIN 7"/>
    <property type="match status" value="1"/>
</dbReference>